<dbReference type="InterPro" id="IPR013604">
    <property type="entry name" value="7TM_chemorcpt"/>
</dbReference>
<evidence type="ECO:0000256" key="1">
    <source>
        <dbReference type="ARBA" id="ARBA00004651"/>
    </source>
</evidence>
<proteinExistence type="predicted"/>
<keyword evidence="2" id="KW-1003">Cell membrane</keyword>
<dbReference type="Pfam" id="PF08395">
    <property type="entry name" value="7tm_7"/>
    <property type="match status" value="1"/>
</dbReference>
<dbReference type="EMBL" id="WIXP02000006">
    <property type="protein sequence ID" value="KAF6210025.1"/>
    <property type="molecule type" value="Genomic_DNA"/>
</dbReference>
<evidence type="ECO:0000256" key="4">
    <source>
        <dbReference type="ARBA" id="ARBA00022989"/>
    </source>
</evidence>
<dbReference type="OrthoDB" id="6604268at2759"/>
<evidence type="ECO:0000313" key="7">
    <source>
        <dbReference type="Proteomes" id="UP000466442"/>
    </source>
</evidence>
<keyword evidence="4" id="KW-1133">Transmembrane helix</keyword>
<gene>
    <name evidence="6" type="ORF">GE061_015780</name>
</gene>
<evidence type="ECO:0000256" key="5">
    <source>
        <dbReference type="ARBA" id="ARBA00023136"/>
    </source>
</evidence>
<dbReference type="GO" id="GO:0050909">
    <property type="term" value="P:sensory perception of taste"/>
    <property type="evidence" value="ECO:0007669"/>
    <property type="project" value="InterPro"/>
</dbReference>
<comment type="caution">
    <text evidence="6">The sequence shown here is derived from an EMBL/GenBank/DDBJ whole genome shotgun (WGS) entry which is preliminary data.</text>
</comment>
<keyword evidence="7" id="KW-1185">Reference proteome</keyword>
<dbReference type="GO" id="GO:0005886">
    <property type="term" value="C:plasma membrane"/>
    <property type="evidence" value="ECO:0007669"/>
    <property type="project" value="UniProtKB-SubCell"/>
</dbReference>
<protein>
    <recommendedName>
        <fullName evidence="8">Gustatory receptor</fullName>
    </recommendedName>
</protein>
<accession>A0A6A4JBN1</accession>
<evidence type="ECO:0000256" key="2">
    <source>
        <dbReference type="ARBA" id="ARBA00022475"/>
    </source>
</evidence>
<dbReference type="Proteomes" id="UP000466442">
    <property type="component" value="Unassembled WGS sequence"/>
</dbReference>
<dbReference type="AlphaFoldDB" id="A0A6A4JBN1"/>
<name>A0A6A4JBN1_APOLU</name>
<evidence type="ECO:0000256" key="3">
    <source>
        <dbReference type="ARBA" id="ARBA00022692"/>
    </source>
</evidence>
<reference evidence="6" key="1">
    <citation type="journal article" date="2021" name="Mol. Ecol. Resour.">
        <title>Apolygus lucorum genome provides insights into omnivorousness and mesophyll feeding.</title>
        <authorList>
            <person name="Liu Y."/>
            <person name="Liu H."/>
            <person name="Wang H."/>
            <person name="Huang T."/>
            <person name="Liu B."/>
            <person name="Yang B."/>
            <person name="Yin L."/>
            <person name="Li B."/>
            <person name="Zhang Y."/>
            <person name="Zhang S."/>
            <person name="Jiang F."/>
            <person name="Zhang X."/>
            <person name="Ren Y."/>
            <person name="Wang B."/>
            <person name="Wang S."/>
            <person name="Lu Y."/>
            <person name="Wu K."/>
            <person name="Fan W."/>
            <person name="Wang G."/>
        </authorList>
    </citation>
    <scope>NUCLEOTIDE SEQUENCE</scope>
    <source>
        <strain evidence="6">12Hb</strain>
    </source>
</reference>
<evidence type="ECO:0008006" key="8">
    <source>
        <dbReference type="Google" id="ProtNLM"/>
    </source>
</evidence>
<keyword evidence="3" id="KW-0812">Transmembrane</keyword>
<organism evidence="6 7">
    <name type="scientific">Apolygus lucorum</name>
    <name type="common">Small green plant bug</name>
    <name type="synonym">Lygocoris lucorum</name>
    <dbReference type="NCBI Taxonomy" id="248454"/>
    <lineage>
        <taxon>Eukaryota</taxon>
        <taxon>Metazoa</taxon>
        <taxon>Ecdysozoa</taxon>
        <taxon>Arthropoda</taxon>
        <taxon>Hexapoda</taxon>
        <taxon>Insecta</taxon>
        <taxon>Pterygota</taxon>
        <taxon>Neoptera</taxon>
        <taxon>Paraneoptera</taxon>
        <taxon>Hemiptera</taxon>
        <taxon>Heteroptera</taxon>
        <taxon>Panheteroptera</taxon>
        <taxon>Cimicomorpha</taxon>
        <taxon>Miridae</taxon>
        <taxon>Mirini</taxon>
        <taxon>Apolygus</taxon>
    </lineage>
</organism>
<keyword evidence="5" id="KW-0472">Membrane</keyword>
<comment type="subcellular location">
    <subcellularLocation>
        <location evidence="1">Cell membrane</location>
        <topology evidence="1">Multi-pass membrane protein</topology>
    </subcellularLocation>
</comment>
<evidence type="ECO:0000313" key="6">
    <source>
        <dbReference type="EMBL" id="KAF6210025.1"/>
    </source>
</evidence>
<sequence length="92" mass="10318">MKDYGRHETPLYCSPSPTIAEKFNDSLSSLVMRDTTGSLVANPYITAHFAIGKKLKFSACGCFHIDYRLGYSMLATCITYLVILVELDSRRC</sequence>